<gene>
    <name evidence="1" type="ORF">KPL71_020361</name>
</gene>
<comment type="caution">
    <text evidence="1">The sequence shown here is derived from an EMBL/GenBank/DDBJ whole genome shotgun (WGS) entry which is preliminary data.</text>
</comment>
<dbReference type="Proteomes" id="UP000829398">
    <property type="component" value="Chromosome 7"/>
</dbReference>
<proteinExistence type="predicted"/>
<protein>
    <submittedName>
        <fullName evidence="1">Nuclear transcription factor Y subunit A-3</fullName>
    </submittedName>
</protein>
<keyword evidence="2" id="KW-1185">Reference proteome</keyword>
<evidence type="ECO:0000313" key="2">
    <source>
        <dbReference type="Proteomes" id="UP000829398"/>
    </source>
</evidence>
<organism evidence="1 2">
    <name type="scientific">Citrus sinensis</name>
    <name type="common">Sweet orange</name>
    <name type="synonym">Citrus aurantium var. sinensis</name>
    <dbReference type="NCBI Taxonomy" id="2711"/>
    <lineage>
        <taxon>Eukaryota</taxon>
        <taxon>Viridiplantae</taxon>
        <taxon>Streptophyta</taxon>
        <taxon>Embryophyta</taxon>
        <taxon>Tracheophyta</taxon>
        <taxon>Spermatophyta</taxon>
        <taxon>Magnoliopsida</taxon>
        <taxon>eudicotyledons</taxon>
        <taxon>Gunneridae</taxon>
        <taxon>Pentapetalae</taxon>
        <taxon>rosids</taxon>
        <taxon>malvids</taxon>
        <taxon>Sapindales</taxon>
        <taxon>Rutaceae</taxon>
        <taxon>Aurantioideae</taxon>
        <taxon>Citrus</taxon>
    </lineage>
</organism>
<name>A0ACB8J6I6_CITSI</name>
<reference evidence="2" key="1">
    <citation type="journal article" date="2023" name="Hortic. Res.">
        <title>A chromosome-level phased genome enabling allele-level studies in sweet orange: a case study on citrus Huanglongbing tolerance.</title>
        <authorList>
            <person name="Wu B."/>
            <person name="Yu Q."/>
            <person name="Deng Z."/>
            <person name="Duan Y."/>
            <person name="Luo F."/>
            <person name="Gmitter F. Jr."/>
        </authorList>
    </citation>
    <scope>NUCLEOTIDE SEQUENCE [LARGE SCALE GENOMIC DNA]</scope>
    <source>
        <strain evidence="2">cv. Valencia</strain>
    </source>
</reference>
<sequence>MGAGRATQWERSVGEEGCCCFAEAGVSAGGDVTKHEDYGGEMLMSVVVDTWLWLLICSKDSGISSACSASMNGVSGPLWGSSSESVVQQSSMSGCLSLKMAVPRQQFANTKQLSFQFQDQESSSTQSTGQSCSKEACVKDDNPSRQSVVSAPPGFNGIHVKPVGGHSKLASSMGPHDFVFTPPHVDYNQSVAPFQLHYAEPYFSGLLSPFLPPQAMIHHPQMMGMAPARVPLPLELAEDEPIYVNAKQYRAILRRRQYRAKLEAQNRVVKGRKPYLHESRHAHAMNRARGSGGRFLNTKKVPESKPNLTNNELDMSESEAHRENYKDGGSTTSCSDITSASNSEDIFQQPEFGFSGYSSIGSRSMQGCSATMNGDGNIHRFLSSVDG</sequence>
<accession>A0ACB8J6I6</accession>
<dbReference type="EMBL" id="CM039176">
    <property type="protein sequence ID" value="KAH9713514.1"/>
    <property type="molecule type" value="Genomic_DNA"/>
</dbReference>
<evidence type="ECO:0000313" key="1">
    <source>
        <dbReference type="EMBL" id="KAH9713514.1"/>
    </source>
</evidence>